<gene>
    <name evidence="1" type="ORF">GXP67_29880</name>
</gene>
<dbReference type="EMBL" id="CP048222">
    <property type="protein sequence ID" value="QHT70563.1"/>
    <property type="molecule type" value="Genomic_DNA"/>
</dbReference>
<accession>A0A6C0GSH0</accession>
<evidence type="ECO:0000313" key="2">
    <source>
        <dbReference type="Proteomes" id="UP000480178"/>
    </source>
</evidence>
<dbReference type="Proteomes" id="UP000480178">
    <property type="component" value="Chromosome"/>
</dbReference>
<keyword evidence="2" id="KW-1185">Reference proteome</keyword>
<sequence>MANPLINQLATIRDKVNNLYIDDEKAKEFESLIGQTIEIIQKINNPNDDFFESRRRTALNDLEHDLGRYSDRYWQSTAKTDKISEFSRARNNVNTAINGILSSFKNYR</sequence>
<dbReference type="KEGG" id="rhoz:GXP67_29880"/>
<organism evidence="1 2">
    <name type="scientific">Rhodocytophaga rosea</name>
    <dbReference type="NCBI Taxonomy" id="2704465"/>
    <lineage>
        <taxon>Bacteria</taxon>
        <taxon>Pseudomonadati</taxon>
        <taxon>Bacteroidota</taxon>
        <taxon>Cytophagia</taxon>
        <taxon>Cytophagales</taxon>
        <taxon>Rhodocytophagaceae</taxon>
        <taxon>Rhodocytophaga</taxon>
    </lineage>
</organism>
<reference evidence="1 2" key="1">
    <citation type="submission" date="2020-01" db="EMBL/GenBank/DDBJ databases">
        <authorList>
            <person name="Kim M.K."/>
        </authorList>
    </citation>
    <scope>NUCLEOTIDE SEQUENCE [LARGE SCALE GENOMIC DNA]</scope>
    <source>
        <strain evidence="1 2">172606-1</strain>
    </source>
</reference>
<evidence type="ECO:0000313" key="1">
    <source>
        <dbReference type="EMBL" id="QHT70563.1"/>
    </source>
</evidence>
<proteinExistence type="predicted"/>
<dbReference type="RefSeq" id="WP_162446540.1">
    <property type="nucleotide sequence ID" value="NZ_CP048222.1"/>
</dbReference>
<name>A0A6C0GSH0_9BACT</name>
<protein>
    <submittedName>
        <fullName evidence="1">Uncharacterized protein</fullName>
    </submittedName>
</protein>
<dbReference type="AlphaFoldDB" id="A0A6C0GSH0"/>